<comment type="caution">
    <text evidence="2">The sequence shown here is derived from an EMBL/GenBank/DDBJ whole genome shotgun (WGS) entry which is preliminary data.</text>
</comment>
<accession>A0A8J7PIC5</accession>
<dbReference type="Proteomes" id="UP000664414">
    <property type="component" value="Unassembled WGS sequence"/>
</dbReference>
<dbReference type="EMBL" id="JAFKGL010000012">
    <property type="protein sequence ID" value="MBN9412670.1"/>
    <property type="molecule type" value="Genomic_DNA"/>
</dbReference>
<dbReference type="AlphaFoldDB" id="A0A8J7PIC5"/>
<gene>
    <name evidence="2" type="ORF">J0H12_01920</name>
</gene>
<protein>
    <submittedName>
        <fullName evidence="2">Uncharacterized protein</fullName>
    </submittedName>
</protein>
<sequence>MPIDSWGSLNERFSKIENKKKRARTEIQEANDDDINPNAEKKPKTAKIQAIDIKSTFEKTTVTIAFLKLKNTSINPNEIHDLLTAGGEIGKKIAFSIGQRTYKKTVYNKIEQGKRNFKGFIGHIKANHIESEKIKAKQDKSYYYVKDNSTADQLLEQITKEIIDNPTKYEFRANNFDCSLSIIKDFSSSESQKIFGRDTIGHDYLTNKDVNSARVCINVDDIEKKAGDITWSGGELKTSFPAQ</sequence>
<reference evidence="2" key="1">
    <citation type="submission" date="2021-02" db="EMBL/GenBank/DDBJ databases">
        <title>Thiocyanate and organic carbon inputs drive convergent selection for specific autotrophic Afipia and Thiobacillus strains within complex microbiomes.</title>
        <authorList>
            <person name="Huddy R.J."/>
            <person name="Sachdeva R."/>
            <person name="Kadzinga F."/>
            <person name="Kantor R.S."/>
            <person name="Harrison S.T.L."/>
            <person name="Banfield J.F."/>
        </authorList>
    </citation>
    <scope>NUCLEOTIDE SEQUENCE</scope>
    <source>
        <strain evidence="2">SCN18_10_11_15_R4_P_38_20</strain>
    </source>
</reference>
<evidence type="ECO:0000313" key="3">
    <source>
        <dbReference type="Proteomes" id="UP000664414"/>
    </source>
</evidence>
<feature type="region of interest" description="Disordered" evidence="1">
    <location>
        <begin position="17"/>
        <end position="42"/>
    </location>
</feature>
<name>A0A8J7PIC5_9PROT</name>
<evidence type="ECO:0000256" key="1">
    <source>
        <dbReference type="SAM" id="MobiDB-lite"/>
    </source>
</evidence>
<evidence type="ECO:0000313" key="2">
    <source>
        <dbReference type="EMBL" id="MBN9412670.1"/>
    </source>
</evidence>
<organism evidence="2 3">
    <name type="scientific">Candidatus Paracaedimonas acanthamoebae</name>
    <dbReference type="NCBI Taxonomy" id="244581"/>
    <lineage>
        <taxon>Bacteria</taxon>
        <taxon>Pseudomonadati</taxon>
        <taxon>Pseudomonadota</taxon>
        <taxon>Alphaproteobacteria</taxon>
        <taxon>Holosporales</taxon>
        <taxon>Caedimonadaceae</taxon>
        <taxon>Candidatus Paracaedimonas</taxon>
    </lineage>
</organism>
<proteinExistence type="predicted"/>